<gene>
    <name evidence="4" type="ORF">DWZ83_04240</name>
    <name evidence="3" type="ORF">KHZ85_08845</name>
</gene>
<feature type="binding site" evidence="1">
    <location>
        <begin position="2"/>
        <end position="6"/>
    </location>
    <ligand>
        <name>ATP</name>
        <dbReference type="ChEBI" id="CHEBI:30616"/>
    </ligand>
</feature>
<feature type="binding site" evidence="1">
    <location>
        <position position="49"/>
    </location>
    <ligand>
        <name>substrate</name>
    </ligand>
</feature>
<dbReference type="GO" id="GO:0035999">
    <property type="term" value="P:tetrahydrofolate interconversion"/>
    <property type="evidence" value="ECO:0007669"/>
    <property type="project" value="TreeGrafter"/>
</dbReference>
<reference evidence="4 5" key="1">
    <citation type="submission" date="2018-08" db="EMBL/GenBank/DDBJ databases">
        <title>A genome reference for cultivated species of the human gut microbiota.</title>
        <authorList>
            <person name="Zou Y."/>
            <person name="Xue W."/>
            <person name="Luo G."/>
        </authorList>
    </citation>
    <scope>NUCLEOTIDE SEQUENCE [LARGE SCALE GENOMIC DNA]</scope>
    <source>
        <strain evidence="4 5">AF35-6BH</strain>
    </source>
</reference>
<dbReference type="PANTHER" id="PTHR23407">
    <property type="entry name" value="ATPASE INHIBITOR/5-FORMYLTETRAHYDROFOLATE CYCLO-LIGASE"/>
    <property type="match status" value="1"/>
</dbReference>
<dbReference type="GO" id="GO:0030272">
    <property type="term" value="F:5-formyltetrahydrofolate cyclo-ligase activity"/>
    <property type="evidence" value="ECO:0007669"/>
    <property type="project" value="UniProtKB-EC"/>
</dbReference>
<comment type="similarity">
    <text evidence="2">Belongs to the 5-formyltetrahydrofolate cyclo-ligase family.</text>
</comment>
<name>A0A415PJQ5_9FIRM</name>
<evidence type="ECO:0000313" key="4">
    <source>
        <dbReference type="EMBL" id="RHM12984.1"/>
    </source>
</evidence>
<accession>A0A415PJQ5</accession>
<dbReference type="GO" id="GO:0009396">
    <property type="term" value="P:folic acid-containing compound biosynthetic process"/>
    <property type="evidence" value="ECO:0007669"/>
    <property type="project" value="TreeGrafter"/>
</dbReference>
<keyword evidence="4" id="KW-0436">Ligase</keyword>
<dbReference type="Pfam" id="PF01812">
    <property type="entry name" value="5-FTHF_cyc-lig"/>
    <property type="match status" value="1"/>
</dbReference>
<dbReference type="PANTHER" id="PTHR23407:SF11">
    <property type="entry name" value="CHROMOSOME UNDETERMINED SCAFFOLD_24, WHOLE GENOME SHOTGUN SEQUENCE"/>
    <property type="match status" value="1"/>
</dbReference>
<feature type="binding site" evidence="1">
    <location>
        <begin position="120"/>
        <end position="128"/>
    </location>
    <ligand>
        <name>ATP</name>
        <dbReference type="ChEBI" id="CHEBI:30616"/>
    </ligand>
</feature>
<evidence type="ECO:0000313" key="3">
    <source>
        <dbReference type="EMBL" id="MBS4884854.1"/>
    </source>
</evidence>
<proteinExistence type="inferred from homology"/>
<feature type="binding site" evidence="1">
    <location>
        <position position="44"/>
    </location>
    <ligand>
        <name>substrate</name>
    </ligand>
</feature>
<dbReference type="PIRSF" id="PIRSF006806">
    <property type="entry name" value="FTHF_cligase"/>
    <property type="match status" value="1"/>
</dbReference>
<evidence type="ECO:0000256" key="2">
    <source>
        <dbReference type="RuleBase" id="RU361279"/>
    </source>
</evidence>
<sequence>MKNQQRKCALAKRNALSITERKVFNQIISKKLIPYLENINAIYLPYGSEVDITAVMENSKQSFAIPKTYPNHRMRFFAYEPAMPLEKSRFGVWEPIAGKEITEFDVMVVPLVAFDEECHRLGHGQGFYDRYIKDFQGCVIGVGYECQKLEHIICEEHDQSLDMVISETSVYIKH</sequence>
<protein>
    <recommendedName>
        <fullName evidence="2">5-formyltetrahydrofolate cyclo-ligase</fullName>
        <ecNumber evidence="2">6.3.3.2</ecNumber>
    </recommendedName>
</protein>
<evidence type="ECO:0000313" key="5">
    <source>
        <dbReference type="Proteomes" id="UP000284868"/>
    </source>
</evidence>
<keyword evidence="2" id="KW-0479">Metal-binding</keyword>
<dbReference type="GO" id="GO:0046872">
    <property type="term" value="F:metal ion binding"/>
    <property type="evidence" value="ECO:0007669"/>
    <property type="project" value="UniProtKB-KW"/>
</dbReference>
<comment type="cofactor">
    <cofactor evidence="2">
        <name>Mg(2+)</name>
        <dbReference type="ChEBI" id="CHEBI:18420"/>
    </cofactor>
</comment>
<keyword evidence="5" id="KW-1185">Reference proteome</keyword>
<comment type="catalytic activity">
    <reaction evidence="2">
        <text>(6S)-5-formyl-5,6,7,8-tetrahydrofolate + ATP = (6R)-5,10-methenyltetrahydrofolate + ADP + phosphate</text>
        <dbReference type="Rhea" id="RHEA:10488"/>
        <dbReference type="ChEBI" id="CHEBI:30616"/>
        <dbReference type="ChEBI" id="CHEBI:43474"/>
        <dbReference type="ChEBI" id="CHEBI:57455"/>
        <dbReference type="ChEBI" id="CHEBI:57457"/>
        <dbReference type="ChEBI" id="CHEBI:456216"/>
        <dbReference type="EC" id="6.3.3.2"/>
    </reaction>
</comment>
<dbReference type="SUPFAM" id="SSF100950">
    <property type="entry name" value="NagB/RpiA/CoA transferase-like"/>
    <property type="match status" value="1"/>
</dbReference>
<reference evidence="3" key="2">
    <citation type="submission" date="2021-02" db="EMBL/GenBank/DDBJ databases">
        <title>Infant gut strain persistence is associated with maternal origin, phylogeny, and functional potential including surface adhesion and iron acquisition.</title>
        <authorList>
            <person name="Lou Y.C."/>
        </authorList>
    </citation>
    <scope>NUCLEOTIDE SEQUENCE</scope>
    <source>
        <strain evidence="3">L3_108_103G1_dasL3_108_103G1_concoct_2</strain>
    </source>
</reference>
<comment type="caution">
    <text evidence="4">The sequence shown here is derived from an EMBL/GenBank/DDBJ whole genome shotgun (WGS) entry which is preliminary data.</text>
</comment>
<evidence type="ECO:0000256" key="1">
    <source>
        <dbReference type="PIRSR" id="PIRSR006806-1"/>
    </source>
</evidence>
<dbReference type="EMBL" id="QRPK01000014">
    <property type="protein sequence ID" value="RHM12984.1"/>
    <property type="molecule type" value="Genomic_DNA"/>
</dbReference>
<dbReference type="OrthoDB" id="9801938at2"/>
<dbReference type="Proteomes" id="UP000753219">
    <property type="component" value="Unassembled WGS sequence"/>
</dbReference>
<dbReference type="NCBIfam" id="TIGR02727">
    <property type="entry name" value="MTHFS_bact"/>
    <property type="match status" value="1"/>
</dbReference>
<keyword evidence="2" id="KW-0460">Magnesium</keyword>
<dbReference type="Proteomes" id="UP000284868">
    <property type="component" value="Unassembled WGS sequence"/>
</dbReference>
<organism evidence="4 5">
    <name type="scientific">Amedibacillus dolichus</name>
    <dbReference type="NCBI Taxonomy" id="31971"/>
    <lineage>
        <taxon>Bacteria</taxon>
        <taxon>Bacillati</taxon>
        <taxon>Bacillota</taxon>
        <taxon>Erysipelotrichia</taxon>
        <taxon>Erysipelotrichales</taxon>
        <taxon>Erysipelotrichaceae</taxon>
        <taxon>Amedibacillus</taxon>
    </lineage>
</organism>
<dbReference type="InterPro" id="IPR024185">
    <property type="entry name" value="FTHF_cligase-like_sf"/>
</dbReference>
<dbReference type="RefSeq" id="WP_118365441.1">
    <property type="nucleotide sequence ID" value="NZ_JAGZMZ010000026.1"/>
</dbReference>
<dbReference type="EMBL" id="JAGZMZ010000026">
    <property type="protein sequence ID" value="MBS4884854.1"/>
    <property type="molecule type" value="Genomic_DNA"/>
</dbReference>
<keyword evidence="1 2" id="KW-0067">ATP-binding</keyword>
<keyword evidence="1 2" id="KW-0547">Nucleotide-binding</keyword>
<dbReference type="InterPro" id="IPR037171">
    <property type="entry name" value="NagB/RpiA_transferase-like"/>
</dbReference>
<dbReference type="AlphaFoldDB" id="A0A415PJQ5"/>
<dbReference type="InterPro" id="IPR002698">
    <property type="entry name" value="FTHF_cligase"/>
</dbReference>
<dbReference type="GO" id="GO:0005524">
    <property type="term" value="F:ATP binding"/>
    <property type="evidence" value="ECO:0007669"/>
    <property type="project" value="UniProtKB-KW"/>
</dbReference>
<dbReference type="EC" id="6.3.3.2" evidence="2"/>
<dbReference type="Gene3D" id="3.40.50.10420">
    <property type="entry name" value="NagB/RpiA/CoA transferase-like"/>
    <property type="match status" value="1"/>
</dbReference>